<proteinExistence type="predicted"/>
<comment type="catalytic activity">
    <reaction evidence="1">
        <text>ATP + protein L-histidine = ADP + protein N-phospho-L-histidine.</text>
        <dbReference type="EC" id="2.7.13.3"/>
    </reaction>
</comment>
<dbReference type="PANTHER" id="PTHR43047">
    <property type="entry name" value="TWO-COMPONENT HISTIDINE PROTEIN KINASE"/>
    <property type="match status" value="1"/>
</dbReference>
<evidence type="ECO:0000313" key="11">
    <source>
        <dbReference type="EMBL" id="MEJ8810183.1"/>
    </source>
</evidence>
<dbReference type="Gene3D" id="1.10.287.130">
    <property type="match status" value="1"/>
</dbReference>
<dbReference type="InterPro" id="IPR004358">
    <property type="entry name" value="Sig_transdc_His_kin-like_C"/>
</dbReference>
<protein>
    <recommendedName>
        <fullName evidence="3">histidine kinase</fullName>
        <ecNumber evidence="3">2.7.13.3</ecNumber>
    </recommendedName>
</protein>
<dbReference type="CDD" id="cd00082">
    <property type="entry name" value="HisKA"/>
    <property type="match status" value="1"/>
</dbReference>
<evidence type="ECO:0000256" key="4">
    <source>
        <dbReference type="ARBA" id="ARBA00022553"/>
    </source>
</evidence>
<dbReference type="EMBL" id="JBBKZU010000001">
    <property type="protein sequence ID" value="MEJ8810183.1"/>
    <property type="molecule type" value="Genomic_DNA"/>
</dbReference>
<dbReference type="Gene3D" id="6.10.340.10">
    <property type="match status" value="1"/>
</dbReference>
<dbReference type="SUPFAM" id="SSF47384">
    <property type="entry name" value="Homodimeric domain of signal transducing histidine kinase"/>
    <property type="match status" value="1"/>
</dbReference>
<keyword evidence="12" id="KW-1185">Reference proteome</keyword>
<keyword evidence="6" id="KW-0418">Kinase</keyword>
<evidence type="ECO:0000259" key="10">
    <source>
        <dbReference type="PROSITE" id="PS50885"/>
    </source>
</evidence>
<organism evidence="11 12">
    <name type="scientific">Variovorax ureilyticus</name>
    <dbReference type="NCBI Taxonomy" id="1836198"/>
    <lineage>
        <taxon>Bacteria</taxon>
        <taxon>Pseudomonadati</taxon>
        <taxon>Pseudomonadota</taxon>
        <taxon>Betaproteobacteria</taxon>
        <taxon>Burkholderiales</taxon>
        <taxon>Comamonadaceae</taxon>
        <taxon>Variovorax</taxon>
    </lineage>
</organism>
<keyword evidence="11" id="KW-0547">Nucleotide-binding</keyword>
<keyword evidence="7" id="KW-0175">Coiled coil</keyword>
<feature type="transmembrane region" description="Helical" evidence="8">
    <location>
        <begin position="175"/>
        <end position="202"/>
    </location>
</feature>
<keyword evidence="5" id="KW-0808">Transferase</keyword>
<evidence type="ECO:0000256" key="7">
    <source>
        <dbReference type="SAM" id="Coils"/>
    </source>
</evidence>
<feature type="transmembrane region" description="Helical" evidence="8">
    <location>
        <begin position="6"/>
        <end position="28"/>
    </location>
</feature>
<dbReference type="RefSeq" id="WP_340355481.1">
    <property type="nucleotide sequence ID" value="NZ_JBBKZU010000001.1"/>
</dbReference>
<keyword evidence="4" id="KW-0597">Phosphoprotein</keyword>
<name>A0ABU8V961_9BURK</name>
<keyword evidence="8" id="KW-1133">Transmembrane helix</keyword>
<evidence type="ECO:0000313" key="12">
    <source>
        <dbReference type="Proteomes" id="UP001365846"/>
    </source>
</evidence>
<evidence type="ECO:0000256" key="5">
    <source>
        <dbReference type="ARBA" id="ARBA00022679"/>
    </source>
</evidence>
<dbReference type="Pfam" id="PF02518">
    <property type="entry name" value="HATPase_c"/>
    <property type="match status" value="1"/>
</dbReference>
<dbReference type="SMART" id="SM00388">
    <property type="entry name" value="HisKA"/>
    <property type="match status" value="1"/>
</dbReference>
<keyword evidence="11" id="KW-0067">ATP-binding</keyword>
<dbReference type="SMART" id="SM00304">
    <property type="entry name" value="HAMP"/>
    <property type="match status" value="1"/>
</dbReference>
<dbReference type="PROSITE" id="PS50109">
    <property type="entry name" value="HIS_KIN"/>
    <property type="match status" value="1"/>
</dbReference>
<dbReference type="InterPro" id="IPR036890">
    <property type="entry name" value="HATPase_C_sf"/>
</dbReference>
<dbReference type="Pfam" id="PF00512">
    <property type="entry name" value="HisKA"/>
    <property type="match status" value="1"/>
</dbReference>
<dbReference type="InterPro" id="IPR005467">
    <property type="entry name" value="His_kinase_dom"/>
</dbReference>
<dbReference type="Pfam" id="PF00672">
    <property type="entry name" value="HAMP"/>
    <property type="match status" value="1"/>
</dbReference>
<evidence type="ECO:0000256" key="6">
    <source>
        <dbReference type="ARBA" id="ARBA00022777"/>
    </source>
</evidence>
<dbReference type="SUPFAM" id="SSF158472">
    <property type="entry name" value="HAMP domain-like"/>
    <property type="match status" value="1"/>
</dbReference>
<feature type="coiled-coil region" evidence="7">
    <location>
        <begin position="139"/>
        <end position="174"/>
    </location>
</feature>
<comment type="caution">
    <text evidence="11">The sequence shown here is derived from an EMBL/GenBank/DDBJ whole genome shotgun (WGS) entry which is preliminary data.</text>
</comment>
<accession>A0ABU8V961</accession>
<evidence type="ECO:0000256" key="3">
    <source>
        <dbReference type="ARBA" id="ARBA00012438"/>
    </source>
</evidence>
<evidence type="ECO:0000256" key="1">
    <source>
        <dbReference type="ARBA" id="ARBA00000085"/>
    </source>
</evidence>
<sequence length="503" mass="55610">MHTKLLLAFLIITLLFIAMVVASLMMLVNTTEQSRLLDEAHERVNWSQQSQHALDRQMHFTALAMLSKDEAAIERILRENNRFNESLARLDTATGSGQKGLIDRIRASQDDAMGVVADIANAIRDGNLEPIASDLLRRQERLDEQIALYMGQLVEAEQDRMGRLRESVSAANRRSLILTSVFAVSAVLLAWLCGFVISWSFILPVRAAHVFLDDVAAGNFGRKISVPNRDEFGVLADRMNHMSQQLQRFDQSQRQAAAELVDLNEQLSSASKAKSEFLANMSHELRTPMNAILGFSEMMMDGIYGDVPSELKEPLADIQVNGRNLLRLINDVLDLSKIEAGRMDLALEEYVVSDVVHTVRTALRSIAAEKGLAFDAHVPDDLPTAYGDSGRLTQCLTNLAGNALKFTRKGRVDIAVELAGDELIYSVSDTGIGIAQDELENIFTEFRQVDTTITREFGGTGLGLSISKKFVERLGGRIWVESELGKGSTFRFSVPLRAGGASR</sequence>
<dbReference type="PROSITE" id="PS50885">
    <property type="entry name" value="HAMP"/>
    <property type="match status" value="1"/>
</dbReference>
<feature type="coiled-coil region" evidence="7">
    <location>
        <begin position="246"/>
        <end position="273"/>
    </location>
</feature>
<dbReference type="InterPro" id="IPR003660">
    <property type="entry name" value="HAMP_dom"/>
</dbReference>
<feature type="domain" description="Histidine kinase" evidence="9">
    <location>
        <begin position="280"/>
        <end position="498"/>
    </location>
</feature>
<dbReference type="Gene3D" id="3.30.565.10">
    <property type="entry name" value="Histidine kinase-like ATPase, C-terminal domain"/>
    <property type="match status" value="1"/>
</dbReference>
<dbReference type="InterPro" id="IPR003661">
    <property type="entry name" value="HisK_dim/P_dom"/>
</dbReference>
<evidence type="ECO:0000259" key="9">
    <source>
        <dbReference type="PROSITE" id="PS50109"/>
    </source>
</evidence>
<keyword evidence="8" id="KW-0472">Membrane</keyword>
<dbReference type="InterPro" id="IPR036097">
    <property type="entry name" value="HisK_dim/P_sf"/>
</dbReference>
<dbReference type="CDD" id="cd06225">
    <property type="entry name" value="HAMP"/>
    <property type="match status" value="1"/>
</dbReference>
<dbReference type="SUPFAM" id="SSF55874">
    <property type="entry name" value="ATPase domain of HSP90 chaperone/DNA topoisomerase II/histidine kinase"/>
    <property type="match status" value="1"/>
</dbReference>
<comment type="subcellular location">
    <subcellularLocation>
        <location evidence="2">Membrane</location>
    </subcellularLocation>
</comment>
<dbReference type="InterPro" id="IPR003594">
    <property type="entry name" value="HATPase_dom"/>
</dbReference>
<dbReference type="PRINTS" id="PR00344">
    <property type="entry name" value="BCTRLSENSOR"/>
</dbReference>
<evidence type="ECO:0000256" key="2">
    <source>
        <dbReference type="ARBA" id="ARBA00004370"/>
    </source>
</evidence>
<dbReference type="GO" id="GO:0005524">
    <property type="term" value="F:ATP binding"/>
    <property type="evidence" value="ECO:0007669"/>
    <property type="project" value="UniProtKB-KW"/>
</dbReference>
<feature type="domain" description="HAMP" evidence="10">
    <location>
        <begin position="199"/>
        <end position="251"/>
    </location>
</feature>
<dbReference type="CDD" id="cd16922">
    <property type="entry name" value="HATPase_EvgS-ArcB-TorS-like"/>
    <property type="match status" value="1"/>
</dbReference>
<dbReference type="SMART" id="SM00387">
    <property type="entry name" value="HATPase_c"/>
    <property type="match status" value="1"/>
</dbReference>
<gene>
    <name evidence="11" type="ORF">WKW77_03840</name>
</gene>
<keyword evidence="8" id="KW-0812">Transmembrane</keyword>
<reference evidence="11 12" key="1">
    <citation type="submission" date="2024-03" db="EMBL/GenBank/DDBJ databases">
        <title>Novel species of the genus Variovorax.</title>
        <authorList>
            <person name="Liu Q."/>
            <person name="Xin Y.-H."/>
        </authorList>
    </citation>
    <scope>NUCLEOTIDE SEQUENCE [LARGE SCALE GENOMIC DNA]</scope>
    <source>
        <strain evidence="11 12">KACC 18899</strain>
    </source>
</reference>
<dbReference type="EC" id="2.7.13.3" evidence="3"/>
<dbReference type="PANTHER" id="PTHR43047:SF72">
    <property type="entry name" value="OSMOSENSING HISTIDINE PROTEIN KINASE SLN1"/>
    <property type="match status" value="1"/>
</dbReference>
<dbReference type="Proteomes" id="UP001365846">
    <property type="component" value="Unassembled WGS sequence"/>
</dbReference>
<evidence type="ECO:0000256" key="8">
    <source>
        <dbReference type="SAM" id="Phobius"/>
    </source>
</evidence>